<dbReference type="GO" id="GO:0008652">
    <property type="term" value="P:amino acid biosynthetic process"/>
    <property type="evidence" value="ECO:0007669"/>
    <property type="project" value="UniProtKB-ARBA"/>
</dbReference>
<evidence type="ECO:0000256" key="11">
    <source>
        <dbReference type="ARBA" id="ARBA00035676"/>
    </source>
</evidence>
<dbReference type="RefSeq" id="WP_267141092.1">
    <property type="nucleotide sequence ID" value="NZ_JAODIL010000051.1"/>
</dbReference>
<comment type="caution">
    <text evidence="19">The sequence shown here is derived from an EMBL/GenBank/DDBJ whole genome shotgun (WGS) entry which is preliminary data.</text>
</comment>
<dbReference type="InterPro" id="IPR050571">
    <property type="entry name" value="Class-IV_PLP-Dep_Aminotrnsfr"/>
</dbReference>
<protein>
    <recommendedName>
        <fullName evidence="17">Aminodeoxychorismate lyase</fullName>
        <ecNumber evidence="7">2.6.1.42</ecNumber>
        <ecNumber evidence="11">4.1.3.38</ecNumber>
    </recommendedName>
    <alternativeName>
        <fullName evidence="18">4-amino-4-deoxychorismate lyase</fullName>
    </alternativeName>
</protein>
<dbReference type="FunFam" id="3.20.10.10:FF:000002">
    <property type="entry name" value="D-alanine aminotransferase"/>
    <property type="match status" value="1"/>
</dbReference>
<evidence type="ECO:0000256" key="18">
    <source>
        <dbReference type="ARBA" id="ARBA00080135"/>
    </source>
</evidence>
<dbReference type="InterPro" id="IPR036038">
    <property type="entry name" value="Aminotransferase-like"/>
</dbReference>
<evidence type="ECO:0000256" key="6">
    <source>
        <dbReference type="ARBA" id="ARBA00009320"/>
    </source>
</evidence>
<comment type="cofactor">
    <cofactor evidence="1">
        <name>pyridoxal 5'-phosphate</name>
        <dbReference type="ChEBI" id="CHEBI:597326"/>
    </cofactor>
</comment>
<reference evidence="19" key="1">
    <citation type="submission" date="2022-09" db="EMBL/GenBank/DDBJ databases">
        <title>Winslowiella arboricola sp. nov., isolated from bleeding cankers on broadleaf hosts.</title>
        <authorList>
            <person name="Brady C."/>
            <person name="Kaur S."/>
            <person name="Crampton B."/>
            <person name="Maddock D."/>
            <person name="Arnold D."/>
            <person name="Denman S."/>
        </authorList>
    </citation>
    <scope>NUCLEOTIDE SEQUENCE</scope>
    <source>
        <strain evidence="19">BAC 15a-03b</strain>
    </source>
</reference>
<dbReference type="EMBL" id="JAODIM010000034">
    <property type="protein sequence ID" value="MCU5776468.1"/>
    <property type="molecule type" value="Genomic_DNA"/>
</dbReference>
<comment type="catalytic activity">
    <reaction evidence="13">
        <text>L-isoleucine + 2-oxoglutarate = (S)-3-methyl-2-oxopentanoate + L-glutamate</text>
        <dbReference type="Rhea" id="RHEA:24801"/>
        <dbReference type="ChEBI" id="CHEBI:16810"/>
        <dbReference type="ChEBI" id="CHEBI:29985"/>
        <dbReference type="ChEBI" id="CHEBI:35146"/>
        <dbReference type="ChEBI" id="CHEBI:58045"/>
        <dbReference type="EC" id="2.6.1.42"/>
    </reaction>
</comment>
<evidence type="ECO:0000256" key="16">
    <source>
        <dbReference type="ARBA" id="ARBA00054027"/>
    </source>
</evidence>
<evidence type="ECO:0000256" key="8">
    <source>
        <dbReference type="ARBA" id="ARBA00022898"/>
    </source>
</evidence>
<dbReference type="InterPro" id="IPR043131">
    <property type="entry name" value="BCAT-like_N"/>
</dbReference>
<dbReference type="PANTHER" id="PTHR42743:SF11">
    <property type="entry name" value="AMINODEOXYCHORISMATE LYASE"/>
    <property type="match status" value="1"/>
</dbReference>
<dbReference type="CDD" id="cd01558">
    <property type="entry name" value="D-AAT_like"/>
    <property type="match status" value="1"/>
</dbReference>
<dbReference type="GO" id="GO:0004084">
    <property type="term" value="F:branched-chain-amino-acid transaminase activity"/>
    <property type="evidence" value="ECO:0007669"/>
    <property type="project" value="UniProtKB-EC"/>
</dbReference>
<name>A0A9J6PP49_9GAMM</name>
<dbReference type="NCBIfam" id="NF005209">
    <property type="entry name" value="PRK06680.1"/>
    <property type="match status" value="1"/>
</dbReference>
<comment type="similarity">
    <text evidence="6">Belongs to the class-IV pyridoxal-phosphate-dependent aminotransferase family.</text>
</comment>
<dbReference type="GO" id="GO:0005829">
    <property type="term" value="C:cytosol"/>
    <property type="evidence" value="ECO:0007669"/>
    <property type="project" value="TreeGrafter"/>
</dbReference>
<dbReference type="Gene3D" id="3.20.10.10">
    <property type="entry name" value="D-amino Acid Aminotransferase, subunit A, domain 2"/>
    <property type="match status" value="1"/>
</dbReference>
<evidence type="ECO:0000256" key="3">
    <source>
        <dbReference type="ARBA" id="ARBA00004824"/>
    </source>
</evidence>
<evidence type="ECO:0000256" key="15">
    <source>
        <dbReference type="ARBA" id="ARBA00049529"/>
    </source>
</evidence>
<keyword evidence="19" id="KW-0032">Aminotransferase</keyword>
<evidence type="ECO:0000256" key="17">
    <source>
        <dbReference type="ARBA" id="ARBA00069174"/>
    </source>
</evidence>
<organism evidence="19 20">
    <name type="scientific">Winslowiella arboricola</name>
    <dbReference type="NCBI Taxonomy" id="2978220"/>
    <lineage>
        <taxon>Bacteria</taxon>
        <taxon>Pseudomonadati</taxon>
        <taxon>Pseudomonadota</taxon>
        <taxon>Gammaproteobacteria</taxon>
        <taxon>Enterobacterales</taxon>
        <taxon>Erwiniaceae</taxon>
        <taxon>Winslowiella</taxon>
    </lineage>
</organism>
<evidence type="ECO:0000313" key="19">
    <source>
        <dbReference type="EMBL" id="MCU5776468.1"/>
    </source>
</evidence>
<comment type="pathway">
    <text evidence="3">Amino-acid biosynthesis; L-isoleucine biosynthesis; L-isoleucine from 2-oxobutanoate: step 4/4.</text>
</comment>
<gene>
    <name evidence="19" type="ORF">N5923_03010</name>
</gene>
<keyword evidence="20" id="KW-1185">Reference proteome</keyword>
<keyword evidence="19" id="KW-0808">Transferase</keyword>
<dbReference type="Pfam" id="PF01063">
    <property type="entry name" value="Aminotran_4"/>
    <property type="match status" value="1"/>
</dbReference>
<dbReference type="SUPFAM" id="SSF56752">
    <property type="entry name" value="D-aminoacid aminotransferase-like PLP-dependent enzymes"/>
    <property type="match status" value="1"/>
</dbReference>
<dbReference type="PANTHER" id="PTHR42743">
    <property type="entry name" value="AMINO-ACID AMINOTRANSFERASE"/>
    <property type="match status" value="1"/>
</dbReference>
<dbReference type="GO" id="GO:0046656">
    <property type="term" value="P:folic acid biosynthetic process"/>
    <property type="evidence" value="ECO:0007669"/>
    <property type="project" value="UniProtKB-KW"/>
</dbReference>
<comment type="function">
    <text evidence="2">Acts on leucine, isoleucine and valine.</text>
</comment>
<evidence type="ECO:0000256" key="7">
    <source>
        <dbReference type="ARBA" id="ARBA00013053"/>
    </source>
</evidence>
<proteinExistence type="inferred from homology"/>
<comment type="catalytic activity">
    <reaction evidence="15">
        <text>4-amino-4-deoxychorismate = 4-aminobenzoate + pyruvate + H(+)</text>
        <dbReference type="Rhea" id="RHEA:16201"/>
        <dbReference type="ChEBI" id="CHEBI:15361"/>
        <dbReference type="ChEBI" id="CHEBI:15378"/>
        <dbReference type="ChEBI" id="CHEBI:17836"/>
        <dbReference type="ChEBI" id="CHEBI:58406"/>
        <dbReference type="EC" id="4.1.3.38"/>
    </reaction>
</comment>
<evidence type="ECO:0000256" key="2">
    <source>
        <dbReference type="ARBA" id="ARBA00003109"/>
    </source>
</evidence>
<dbReference type="EC" id="4.1.3.38" evidence="11"/>
<comment type="pathway">
    <text evidence="5">Amino-acid biosynthesis; L-leucine biosynthesis; L-leucine from 3-methyl-2-oxobutanoate: step 4/4.</text>
</comment>
<comment type="function">
    <text evidence="16">Involved in the biosynthesis of p-aminobenzoate (PABA), a precursor of tetrahydrofolate. Converts 4-amino-4-deoxychorismate into 4-aminobenzoate (PABA) and pyruvate.</text>
</comment>
<evidence type="ECO:0000256" key="4">
    <source>
        <dbReference type="ARBA" id="ARBA00004931"/>
    </source>
</evidence>
<dbReference type="GO" id="GO:0008696">
    <property type="term" value="F:4-amino-4-deoxychorismate lyase activity"/>
    <property type="evidence" value="ECO:0007669"/>
    <property type="project" value="UniProtKB-EC"/>
</dbReference>
<dbReference type="InterPro" id="IPR043132">
    <property type="entry name" value="BCAT-like_C"/>
</dbReference>
<dbReference type="Proteomes" id="UP001064262">
    <property type="component" value="Unassembled WGS sequence"/>
</dbReference>
<comment type="catalytic activity">
    <reaction evidence="12">
        <text>L-valine + 2-oxoglutarate = 3-methyl-2-oxobutanoate + L-glutamate</text>
        <dbReference type="Rhea" id="RHEA:24813"/>
        <dbReference type="ChEBI" id="CHEBI:11851"/>
        <dbReference type="ChEBI" id="CHEBI:16810"/>
        <dbReference type="ChEBI" id="CHEBI:29985"/>
        <dbReference type="ChEBI" id="CHEBI:57762"/>
        <dbReference type="EC" id="2.6.1.42"/>
    </reaction>
</comment>
<evidence type="ECO:0000256" key="13">
    <source>
        <dbReference type="ARBA" id="ARBA00048798"/>
    </source>
</evidence>
<dbReference type="EC" id="2.6.1.42" evidence="7"/>
<comment type="pathway">
    <text evidence="10">Cofactor biosynthesis; tetrahydrofolate biosynthesis; 4-aminobenzoate from chorismate: step 2/2.</text>
</comment>
<evidence type="ECO:0000256" key="9">
    <source>
        <dbReference type="ARBA" id="ARBA00022909"/>
    </source>
</evidence>
<evidence type="ECO:0000256" key="14">
    <source>
        <dbReference type="ARBA" id="ARBA00049229"/>
    </source>
</evidence>
<evidence type="ECO:0000256" key="12">
    <source>
        <dbReference type="ARBA" id="ARBA00048212"/>
    </source>
</evidence>
<keyword evidence="9" id="KW-0289">Folate biosynthesis</keyword>
<evidence type="ECO:0000256" key="1">
    <source>
        <dbReference type="ARBA" id="ARBA00001933"/>
    </source>
</evidence>
<dbReference type="Gene3D" id="3.30.470.10">
    <property type="match status" value="1"/>
</dbReference>
<evidence type="ECO:0000256" key="5">
    <source>
        <dbReference type="ARBA" id="ARBA00005072"/>
    </source>
</evidence>
<evidence type="ECO:0000313" key="20">
    <source>
        <dbReference type="Proteomes" id="UP001064262"/>
    </source>
</evidence>
<dbReference type="InterPro" id="IPR001544">
    <property type="entry name" value="Aminotrans_IV"/>
</dbReference>
<sequence>MQRIYVNGEYVDQHQARVSVFDRGFLFADAVYEVTAVVNGQLVDFDGHMQRLQRSCKELALRVPLRADELQQIHLTLIEQNDLQEGSIYLQLSRGSAGVRDFHFPGADVEPTLVLFTQQHAIVQHAKLQNGLKVVTWQDIRWQRRDIKTVGLLAACMAKEYARAQQADDVLFVEHGLITEGSSSNCHMVLADNTLITTPLSHAILPGITRATLLRLCAAEGITVVERSFSPQEAYQAQELFISSATTFVLPVVALDGNTIGRGVPGPVVQRLRERYIRELTGNK</sequence>
<comment type="catalytic activity">
    <reaction evidence="14">
        <text>L-leucine + 2-oxoglutarate = 4-methyl-2-oxopentanoate + L-glutamate</text>
        <dbReference type="Rhea" id="RHEA:18321"/>
        <dbReference type="ChEBI" id="CHEBI:16810"/>
        <dbReference type="ChEBI" id="CHEBI:17865"/>
        <dbReference type="ChEBI" id="CHEBI:29985"/>
        <dbReference type="ChEBI" id="CHEBI:57427"/>
        <dbReference type="EC" id="2.6.1.42"/>
    </reaction>
</comment>
<comment type="pathway">
    <text evidence="4">Amino-acid biosynthesis; L-valine biosynthesis; L-valine from pyruvate: step 4/4.</text>
</comment>
<dbReference type="AlphaFoldDB" id="A0A9J6PP49"/>
<accession>A0A9J6PP49</accession>
<evidence type="ECO:0000256" key="10">
    <source>
        <dbReference type="ARBA" id="ARBA00035633"/>
    </source>
</evidence>
<keyword evidence="8" id="KW-0663">Pyridoxal phosphate</keyword>